<dbReference type="OrthoDB" id="1045822at2759"/>
<organism evidence="2 3">
    <name type="scientific">Jatropha curcas</name>
    <name type="common">Barbados nut</name>
    <dbReference type="NCBI Taxonomy" id="180498"/>
    <lineage>
        <taxon>Eukaryota</taxon>
        <taxon>Viridiplantae</taxon>
        <taxon>Streptophyta</taxon>
        <taxon>Embryophyta</taxon>
        <taxon>Tracheophyta</taxon>
        <taxon>Spermatophyta</taxon>
        <taxon>Magnoliopsida</taxon>
        <taxon>eudicotyledons</taxon>
        <taxon>Gunneridae</taxon>
        <taxon>Pentapetalae</taxon>
        <taxon>rosids</taxon>
        <taxon>fabids</taxon>
        <taxon>Malpighiales</taxon>
        <taxon>Euphorbiaceae</taxon>
        <taxon>Crotonoideae</taxon>
        <taxon>Jatropheae</taxon>
        <taxon>Jatropha</taxon>
    </lineage>
</organism>
<dbReference type="InterPro" id="IPR006461">
    <property type="entry name" value="PLAC_motif_containing"/>
</dbReference>
<keyword evidence="3" id="KW-1185">Reference proteome</keyword>
<protein>
    <submittedName>
        <fullName evidence="2">Uncharacterized protein</fullName>
    </submittedName>
</protein>
<dbReference type="AlphaFoldDB" id="A0A067KSX6"/>
<evidence type="ECO:0000313" key="2">
    <source>
        <dbReference type="EMBL" id="KDP38093.1"/>
    </source>
</evidence>
<dbReference type="EMBL" id="KK914370">
    <property type="protein sequence ID" value="KDP38093.1"/>
    <property type="molecule type" value="Genomic_DNA"/>
</dbReference>
<feature type="region of interest" description="Disordered" evidence="1">
    <location>
        <begin position="1"/>
        <end position="40"/>
    </location>
</feature>
<dbReference type="PANTHER" id="PTHR15907">
    <property type="entry name" value="DUF614 FAMILY PROTEIN-RELATED"/>
    <property type="match status" value="1"/>
</dbReference>
<name>A0A067KSX6_JATCU</name>
<reference evidence="2 3" key="1">
    <citation type="journal article" date="2014" name="PLoS ONE">
        <title>Global Analysis of Gene Expression Profiles in Physic Nut (Jatropha curcas L.) Seedlings Exposed to Salt Stress.</title>
        <authorList>
            <person name="Zhang L."/>
            <person name="Zhang C."/>
            <person name="Wu P."/>
            <person name="Chen Y."/>
            <person name="Li M."/>
            <person name="Jiang H."/>
            <person name="Wu G."/>
        </authorList>
    </citation>
    <scope>NUCLEOTIDE SEQUENCE [LARGE SCALE GENOMIC DNA]</scope>
    <source>
        <strain evidence="3">cv. GZQX0401</strain>
        <tissue evidence="2">Young leaves</tissue>
    </source>
</reference>
<accession>A0A067KSX6</accession>
<evidence type="ECO:0000256" key="1">
    <source>
        <dbReference type="SAM" id="MobiDB-lite"/>
    </source>
</evidence>
<proteinExistence type="predicted"/>
<sequence>MSMHPPNEGSKENQSNSSSPTTGDPVNPQYPLHQSHQGREGPWSSGLFDCRSDVKNCCITCWCPCITFGQIAEIVDKGTIGCKTSGAIYCVVSCLIGSVHSCIYRTKLRHQFMLEEKPCNDCLVHYFCESCALCQEYRELQSRGFDMSIGWHENVQRQNRREAMAAHIPPAFEGGMNR</sequence>
<dbReference type="Pfam" id="PF04749">
    <property type="entry name" value="PLAC8"/>
    <property type="match status" value="1"/>
</dbReference>
<evidence type="ECO:0000313" key="3">
    <source>
        <dbReference type="Proteomes" id="UP000027138"/>
    </source>
</evidence>
<gene>
    <name evidence="2" type="ORF">JCGZ_04736</name>
</gene>
<dbReference type="NCBIfam" id="TIGR01571">
    <property type="entry name" value="A_thal_Cys_rich"/>
    <property type="match status" value="1"/>
</dbReference>
<dbReference type="Proteomes" id="UP000027138">
    <property type="component" value="Unassembled WGS sequence"/>
</dbReference>
<feature type="compositionally biased region" description="Polar residues" evidence="1">
    <location>
        <begin position="12"/>
        <end position="24"/>
    </location>
</feature>